<feature type="region of interest" description="Disordered" evidence="1">
    <location>
        <begin position="201"/>
        <end position="256"/>
    </location>
</feature>
<keyword evidence="3" id="KW-1185">Reference proteome</keyword>
<dbReference type="Pfam" id="PF11148">
    <property type="entry name" value="DUF2922"/>
    <property type="match status" value="1"/>
</dbReference>
<accession>A0ABS3L926</accession>
<sequence>MLKLATVFENAAGKNHRWSYNDPNPNKTPEQIKAALETLTTLNLFQKDGVRQFCKVVSAKFVETIETPIFDLSNQAETYVADPNNAFAPFIIADEVTQVPEPVKEVEKAKQIAEPKAAKEVKSVATAVKSIEATAPKAVEINNKSVQKTIEAASVPEAVVERAGITSQAKSTLDAFAAGTTTAKGPVVTADVIEKAINKTASAEQLEDAETGLEAPAAESPAVKKSSNPRKEKVDRLRAYHEANKKKTKKGKKKKR</sequence>
<evidence type="ECO:0000313" key="3">
    <source>
        <dbReference type="Proteomes" id="UP000664601"/>
    </source>
</evidence>
<proteinExistence type="predicted"/>
<dbReference type="RefSeq" id="WP_207673044.1">
    <property type="nucleotide sequence ID" value="NZ_JAFREM010000013.1"/>
</dbReference>
<dbReference type="Proteomes" id="UP000664601">
    <property type="component" value="Unassembled WGS sequence"/>
</dbReference>
<feature type="compositionally biased region" description="Basic residues" evidence="1">
    <location>
        <begin position="246"/>
        <end position="256"/>
    </location>
</feature>
<comment type="caution">
    <text evidence="2">The sequence shown here is derived from an EMBL/GenBank/DDBJ whole genome shotgun (WGS) entry which is preliminary data.</text>
</comment>
<gene>
    <name evidence="2" type="ORF">JZO70_08050</name>
</gene>
<evidence type="ECO:0000313" key="2">
    <source>
        <dbReference type="EMBL" id="MBO1306110.1"/>
    </source>
</evidence>
<feature type="compositionally biased region" description="Basic and acidic residues" evidence="1">
    <location>
        <begin position="229"/>
        <end position="245"/>
    </location>
</feature>
<dbReference type="EMBL" id="JAFREM010000013">
    <property type="protein sequence ID" value="MBO1306110.1"/>
    <property type="molecule type" value="Genomic_DNA"/>
</dbReference>
<protein>
    <submittedName>
        <fullName evidence="2">DUF2922 family protein</fullName>
    </submittedName>
</protein>
<dbReference type="InterPro" id="IPR021321">
    <property type="entry name" value="DUF2922"/>
</dbReference>
<evidence type="ECO:0000256" key="1">
    <source>
        <dbReference type="SAM" id="MobiDB-lite"/>
    </source>
</evidence>
<organism evidence="2 3">
    <name type="scientific">Candidatus Enterococcus moelleringii</name>
    <dbReference type="NCBI Taxonomy" id="2815325"/>
    <lineage>
        <taxon>Bacteria</taxon>
        <taxon>Bacillati</taxon>
        <taxon>Bacillota</taxon>
        <taxon>Bacilli</taxon>
        <taxon>Lactobacillales</taxon>
        <taxon>Enterococcaceae</taxon>
        <taxon>Enterococcus</taxon>
    </lineage>
</organism>
<name>A0ABS3L926_9ENTE</name>
<reference evidence="2 3" key="1">
    <citation type="submission" date="2021-03" db="EMBL/GenBank/DDBJ databases">
        <title>Enterococcal diversity collection.</title>
        <authorList>
            <person name="Gilmore M.S."/>
            <person name="Schwartzman J."/>
            <person name="Van Tyne D."/>
            <person name="Martin M."/>
            <person name="Earl A.M."/>
            <person name="Manson A.L."/>
            <person name="Straub T."/>
            <person name="Salamzade R."/>
            <person name="Saavedra J."/>
            <person name="Lebreton F."/>
            <person name="Prichula J."/>
            <person name="Schaufler K."/>
            <person name="Gaca A."/>
            <person name="Sgardioli B."/>
            <person name="Wagenaar J."/>
            <person name="Strong T."/>
        </authorList>
    </citation>
    <scope>NUCLEOTIDE SEQUENCE [LARGE SCALE GENOMIC DNA]</scope>
    <source>
        <strain evidence="2 3">669A</strain>
    </source>
</reference>